<dbReference type="InterPro" id="IPR009057">
    <property type="entry name" value="Homeodomain-like_sf"/>
</dbReference>
<evidence type="ECO:0000256" key="4">
    <source>
        <dbReference type="PROSITE-ProRule" id="PRU00335"/>
    </source>
</evidence>
<gene>
    <name evidence="6" type="ORF">ABID16_001907</name>
</gene>
<keyword evidence="2 4" id="KW-0238">DNA-binding</keyword>
<reference evidence="6 7" key="1">
    <citation type="submission" date="2024-06" db="EMBL/GenBank/DDBJ databases">
        <title>Genomic Encyclopedia of Type Strains, Phase IV (KMG-IV): sequencing the most valuable type-strain genomes for metagenomic binning, comparative biology and taxonomic classification.</title>
        <authorList>
            <person name="Goeker M."/>
        </authorList>
    </citation>
    <scope>NUCLEOTIDE SEQUENCE [LARGE SCALE GENOMIC DNA]</scope>
    <source>
        <strain evidence="6 7">DSM 29780</strain>
    </source>
</reference>
<dbReference type="InterPro" id="IPR001647">
    <property type="entry name" value="HTH_TetR"/>
</dbReference>
<organism evidence="6 7">
    <name type="scientific">Rhizobium aquaticum</name>
    <dbReference type="NCBI Taxonomy" id="1549636"/>
    <lineage>
        <taxon>Bacteria</taxon>
        <taxon>Pseudomonadati</taxon>
        <taxon>Pseudomonadota</taxon>
        <taxon>Alphaproteobacteria</taxon>
        <taxon>Hyphomicrobiales</taxon>
        <taxon>Rhizobiaceae</taxon>
        <taxon>Rhizobium/Agrobacterium group</taxon>
        <taxon>Rhizobium</taxon>
    </lineage>
</organism>
<keyword evidence="1" id="KW-0805">Transcription regulation</keyword>
<dbReference type="InterPro" id="IPR050109">
    <property type="entry name" value="HTH-type_TetR-like_transc_reg"/>
</dbReference>
<keyword evidence="3" id="KW-0804">Transcription</keyword>
<dbReference type="PANTHER" id="PTHR30055">
    <property type="entry name" value="HTH-TYPE TRANSCRIPTIONAL REGULATOR RUTR"/>
    <property type="match status" value="1"/>
</dbReference>
<feature type="domain" description="HTH tetR-type" evidence="5">
    <location>
        <begin position="4"/>
        <end position="64"/>
    </location>
</feature>
<dbReference type="EMBL" id="JBEPMB010000002">
    <property type="protein sequence ID" value="MET3613578.1"/>
    <property type="molecule type" value="Genomic_DNA"/>
</dbReference>
<accession>A0ABV2IYY4</accession>
<evidence type="ECO:0000259" key="5">
    <source>
        <dbReference type="PROSITE" id="PS50977"/>
    </source>
</evidence>
<dbReference type="InterPro" id="IPR036271">
    <property type="entry name" value="Tet_transcr_reg_TetR-rel_C_sf"/>
</dbReference>
<evidence type="ECO:0000256" key="3">
    <source>
        <dbReference type="ARBA" id="ARBA00023163"/>
    </source>
</evidence>
<sequence length="191" mass="21469">MSTDTRRREIAAAVRALIVEKGIDGLRTRDVAARVGINIATLHYHVPSKEALLGLVMDTLQEEFIEQGQRVNQIALDPLGRLKLEIAEYKSLLVHKPDLLPLIEEIGKRARLDPLLEPKVRAMRINWHRRFVTILEEGRAAGQFRSTLDPEAGAHIVIGALVSFQYKPRHLLSLFDSVAEELIRSFTAAPI</sequence>
<dbReference type="Proteomes" id="UP001549047">
    <property type="component" value="Unassembled WGS sequence"/>
</dbReference>
<proteinExistence type="predicted"/>
<name>A0ABV2IYY4_9HYPH</name>
<comment type="caution">
    <text evidence="6">The sequence shown here is derived from an EMBL/GenBank/DDBJ whole genome shotgun (WGS) entry which is preliminary data.</text>
</comment>
<evidence type="ECO:0000313" key="7">
    <source>
        <dbReference type="Proteomes" id="UP001549047"/>
    </source>
</evidence>
<dbReference type="PROSITE" id="PS50977">
    <property type="entry name" value="HTH_TETR_2"/>
    <property type="match status" value="1"/>
</dbReference>
<dbReference type="Pfam" id="PF00440">
    <property type="entry name" value="TetR_N"/>
    <property type="match status" value="1"/>
</dbReference>
<keyword evidence="7" id="KW-1185">Reference proteome</keyword>
<dbReference type="PANTHER" id="PTHR30055:SF234">
    <property type="entry name" value="HTH-TYPE TRANSCRIPTIONAL REGULATOR BETI"/>
    <property type="match status" value="1"/>
</dbReference>
<dbReference type="Gene3D" id="1.10.10.60">
    <property type="entry name" value="Homeodomain-like"/>
    <property type="match status" value="1"/>
</dbReference>
<dbReference type="Gene3D" id="1.10.357.10">
    <property type="entry name" value="Tetracycline Repressor, domain 2"/>
    <property type="match status" value="1"/>
</dbReference>
<dbReference type="SUPFAM" id="SSF46689">
    <property type="entry name" value="Homeodomain-like"/>
    <property type="match status" value="1"/>
</dbReference>
<dbReference type="PRINTS" id="PR00455">
    <property type="entry name" value="HTHTETR"/>
</dbReference>
<evidence type="ECO:0000256" key="2">
    <source>
        <dbReference type="ARBA" id="ARBA00023125"/>
    </source>
</evidence>
<evidence type="ECO:0000313" key="6">
    <source>
        <dbReference type="EMBL" id="MET3613578.1"/>
    </source>
</evidence>
<feature type="DNA-binding region" description="H-T-H motif" evidence="4">
    <location>
        <begin position="27"/>
        <end position="46"/>
    </location>
</feature>
<dbReference type="SUPFAM" id="SSF48498">
    <property type="entry name" value="Tetracyclin repressor-like, C-terminal domain"/>
    <property type="match status" value="1"/>
</dbReference>
<evidence type="ECO:0000256" key="1">
    <source>
        <dbReference type="ARBA" id="ARBA00023015"/>
    </source>
</evidence>
<protein>
    <submittedName>
        <fullName evidence="6">AcrR family transcriptional regulator</fullName>
    </submittedName>
</protein>